<evidence type="ECO:0000313" key="2">
    <source>
        <dbReference type="EMBL" id="MDT8975606.1"/>
    </source>
</evidence>
<organism evidence="2 3">
    <name type="scientific">Paenibacillus suaedae</name>
    <dbReference type="NCBI Taxonomy" id="3077233"/>
    <lineage>
        <taxon>Bacteria</taxon>
        <taxon>Bacillati</taxon>
        <taxon>Bacillota</taxon>
        <taxon>Bacilli</taxon>
        <taxon>Bacillales</taxon>
        <taxon>Paenibacillaceae</taxon>
        <taxon>Paenibacillus</taxon>
    </lineage>
</organism>
<evidence type="ECO:0000256" key="1">
    <source>
        <dbReference type="SAM" id="Phobius"/>
    </source>
</evidence>
<sequence>MAVKRKSPSMPAKHTEEVNKKAIYWIGGVILLFVIIVSTLLIANG</sequence>
<keyword evidence="1" id="KW-0812">Transmembrane</keyword>
<protein>
    <submittedName>
        <fullName evidence="2">Uncharacterized protein</fullName>
    </submittedName>
</protein>
<keyword evidence="3" id="KW-1185">Reference proteome</keyword>
<dbReference type="AlphaFoldDB" id="A0AAJ2JTL4"/>
<reference evidence="3" key="1">
    <citation type="submission" date="2023-09" db="EMBL/GenBank/DDBJ databases">
        <title>Paenibacillus sp. chi10 Genome sequencing and assembly.</title>
        <authorList>
            <person name="Kim I."/>
        </authorList>
    </citation>
    <scope>NUCLEOTIDE SEQUENCE [LARGE SCALE GENOMIC DNA]</scope>
    <source>
        <strain evidence="3">chi10</strain>
    </source>
</reference>
<keyword evidence="1" id="KW-1133">Transmembrane helix</keyword>
<dbReference type="RefSeq" id="WP_172619537.1">
    <property type="nucleotide sequence ID" value="NZ_JAVYAA010000001.1"/>
</dbReference>
<proteinExistence type="predicted"/>
<accession>A0AAJ2JTL4</accession>
<keyword evidence="1" id="KW-0472">Membrane</keyword>
<comment type="caution">
    <text evidence="2">The sequence shown here is derived from an EMBL/GenBank/DDBJ whole genome shotgun (WGS) entry which is preliminary data.</text>
</comment>
<gene>
    <name evidence="2" type="ORF">RQP50_05030</name>
</gene>
<dbReference type="Proteomes" id="UP001250538">
    <property type="component" value="Unassembled WGS sequence"/>
</dbReference>
<feature type="transmembrane region" description="Helical" evidence="1">
    <location>
        <begin position="22"/>
        <end position="43"/>
    </location>
</feature>
<dbReference type="EMBL" id="JAVYAA010000001">
    <property type="protein sequence ID" value="MDT8975606.1"/>
    <property type="molecule type" value="Genomic_DNA"/>
</dbReference>
<name>A0AAJ2JTL4_9BACL</name>
<evidence type="ECO:0000313" key="3">
    <source>
        <dbReference type="Proteomes" id="UP001250538"/>
    </source>
</evidence>